<reference evidence="3 4" key="1">
    <citation type="submission" date="2012-06" db="EMBL/GenBank/DDBJ databases">
        <title>Finished chromosome of genome of Crinalium epipsammum PCC 9333.</title>
        <authorList>
            <consortium name="US DOE Joint Genome Institute"/>
            <person name="Gugger M."/>
            <person name="Coursin T."/>
            <person name="Rippka R."/>
            <person name="Tandeau De Marsac N."/>
            <person name="Huntemann M."/>
            <person name="Wei C.-L."/>
            <person name="Han J."/>
            <person name="Detter J.C."/>
            <person name="Han C."/>
            <person name="Tapia R."/>
            <person name="Davenport K."/>
            <person name="Daligault H."/>
            <person name="Erkkila T."/>
            <person name="Gu W."/>
            <person name="Munk A.C.C."/>
            <person name="Teshima H."/>
            <person name="Xu Y."/>
            <person name="Chain P."/>
            <person name="Chen A."/>
            <person name="Krypides N."/>
            <person name="Mavromatis K."/>
            <person name="Markowitz V."/>
            <person name="Szeto E."/>
            <person name="Ivanova N."/>
            <person name="Mikhailova N."/>
            <person name="Ovchinnikova G."/>
            <person name="Pagani I."/>
            <person name="Pati A."/>
            <person name="Goodwin L."/>
            <person name="Peters L."/>
            <person name="Pitluck S."/>
            <person name="Woyke T."/>
            <person name="Kerfeld C."/>
        </authorList>
    </citation>
    <scope>NUCLEOTIDE SEQUENCE [LARGE SCALE GENOMIC DNA]</scope>
    <source>
        <strain evidence="3 4">PCC 9333</strain>
    </source>
</reference>
<evidence type="ECO:0008006" key="5">
    <source>
        <dbReference type="Google" id="ProtNLM"/>
    </source>
</evidence>
<dbReference type="EMBL" id="CP003620">
    <property type="protein sequence ID" value="AFZ12649.1"/>
    <property type="molecule type" value="Genomic_DNA"/>
</dbReference>
<evidence type="ECO:0000256" key="2">
    <source>
        <dbReference type="SAM" id="SignalP"/>
    </source>
</evidence>
<dbReference type="OrthoDB" id="467411at2"/>
<dbReference type="PROSITE" id="PS51257">
    <property type="entry name" value="PROKAR_LIPOPROTEIN"/>
    <property type="match status" value="1"/>
</dbReference>
<evidence type="ECO:0000256" key="1">
    <source>
        <dbReference type="SAM" id="Coils"/>
    </source>
</evidence>
<feature type="coiled-coil region" evidence="1">
    <location>
        <begin position="93"/>
        <end position="120"/>
    </location>
</feature>
<keyword evidence="1" id="KW-0175">Coiled coil</keyword>
<accession>K9VYN2</accession>
<keyword evidence="2" id="KW-0732">Signal</keyword>
<dbReference type="RefSeq" id="WP_015202767.1">
    <property type="nucleotide sequence ID" value="NC_019753.1"/>
</dbReference>
<dbReference type="AlphaFoldDB" id="K9VYN2"/>
<dbReference type="Proteomes" id="UP000010472">
    <property type="component" value="Chromosome"/>
</dbReference>
<organism evidence="3 4">
    <name type="scientific">Crinalium epipsammum PCC 9333</name>
    <dbReference type="NCBI Taxonomy" id="1173022"/>
    <lineage>
        <taxon>Bacteria</taxon>
        <taxon>Bacillati</taxon>
        <taxon>Cyanobacteriota</taxon>
        <taxon>Cyanophyceae</taxon>
        <taxon>Gomontiellales</taxon>
        <taxon>Gomontiellaceae</taxon>
        <taxon>Crinalium</taxon>
    </lineage>
</organism>
<evidence type="ECO:0000313" key="3">
    <source>
        <dbReference type="EMBL" id="AFZ12649.1"/>
    </source>
</evidence>
<keyword evidence="4" id="KW-1185">Reference proteome</keyword>
<name>K9VYN2_9CYAN</name>
<feature type="chain" id="PRO_5003937734" description="Lipoprotein" evidence="2">
    <location>
        <begin position="29"/>
        <end position="122"/>
    </location>
</feature>
<evidence type="ECO:0000313" key="4">
    <source>
        <dbReference type="Proteomes" id="UP000010472"/>
    </source>
</evidence>
<dbReference type="HOGENOM" id="CLU_149307_1_0_3"/>
<feature type="signal peptide" evidence="2">
    <location>
        <begin position="1"/>
        <end position="28"/>
    </location>
</feature>
<dbReference type="PATRIC" id="fig|1173022.3.peg.1908"/>
<proteinExistence type="predicted"/>
<dbReference type="KEGG" id="cep:Cri9333_1764"/>
<protein>
    <recommendedName>
        <fullName evidence="5">Lipoprotein</fullName>
    </recommendedName>
</protein>
<sequence length="122" mass="13857">MIKVHQRIFGVVLILVLAVLSGCTSAQAASDMFESRISRLEVDNYQLRSQLNQLESHIDAISQSQYRITQKNRTAPPAFPQVSKQRLSNEQMLDRLATLVIELKHRISQLEVQVGELKKKVS</sequence>
<gene>
    <name evidence="3" type="ORF">Cri9333_1764</name>
</gene>